<evidence type="ECO:0000256" key="6">
    <source>
        <dbReference type="ARBA" id="ARBA00023163"/>
    </source>
</evidence>
<keyword evidence="3 7" id="KW-0862">Zinc</keyword>
<dbReference type="GO" id="GO:1900376">
    <property type="term" value="P:regulation of secondary metabolite biosynthetic process"/>
    <property type="evidence" value="ECO:0007669"/>
    <property type="project" value="TreeGrafter"/>
</dbReference>
<comment type="cofactor">
    <cofactor evidence="7">
        <name>Zn(2+)</name>
        <dbReference type="ChEBI" id="CHEBI:29105"/>
    </cofactor>
    <text evidence="7">Binds 1 zinc ion per subunit.</text>
</comment>
<keyword evidence="6" id="KW-0804">Transcription</keyword>
<evidence type="ECO:0000256" key="5">
    <source>
        <dbReference type="ARBA" id="ARBA00023125"/>
    </source>
</evidence>
<organism evidence="8 9">
    <name type="scientific">Methylomarinum roseum</name>
    <dbReference type="NCBI Taxonomy" id="3067653"/>
    <lineage>
        <taxon>Bacteria</taxon>
        <taxon>Pseudomonadati</taxon>
        <taxon>Pseudomonadota</taxon>
        <taxon>Gammaproteobacteria</taxon>
        <taxon>Methylococcales</taxon>
        <taxon>Methylococcaceae</taxon>
        <taxon>Methylomarinum</taxon>
    </lineage>
</organism>
<dbReference type="Proteomes" id="UP001225378">
    <property type="component" value="Chromosome"/>
</dbReference>
<keyword evidence="9" id="KW-1185">Reference proteome</keyword>
<evidence type="ECO:0000256" key="1">
    <source>
        <dbReference type="ARBA" id="ARBA00007957"/>
    </source>
</evidence>
<evidence type="ECO:0000256" key="7">
    <source>
        <dbReference type="PIRSR" id="PIRSR602481-1"/>
    </source>
</evidence>
<dbReference type="Gene3D" id="1.10.10.10">
    <property type="entry name" value="Winged helix-like DNA-binding domain superfamily/Winged helix DNA-binding domain"/>
    <property type="match status" value="1"/>
</dbReference>
<evidence type="ECO:0000256" key="3">
    <source>
        <dbReference type="ARBA" id="ARBA00022833"/>
    </source>
</evidence>
<dbReference type="PANTHER" id="PTHR33202">
    <property type="entry name" value="ZINC UPTAKE REGULATION PROTEIN"/>
    <property type="match status" value="1"/>
</dbReference>
<protein>
    <submittedName>
        <fullName evidence="8">Fur family transcriptional regulator</fullName>
    </submittedName>
</protein>
<feature type="binding site" evidence="7">
    <location>
        <position position="108"/>
    </location>
    <ligand>
        <name>Zn(2+)</name>
        <dbReference type="ChEBI" id="CHEBI:29105"/>
    </ligand>
</feature>
<dbReference type="Pfam" id="PF01475">
    <property type="entry name" value="FUR"/>
    <property type="match status" value="1"/>
</dbReference>
<proteinExistence type="inferred from homology"/>
<evidence type="ECO:0000313" key="8">
    <source>
        <dbReference type="EMBL" id="XBS19686.1"/>
    </source>
</evidence>
<dbReference type="RefSeq" id="WP_305907578.1">
    <property type="nucleotide sequence ID" value="NZ_CP157743.1"/>
</dbReference>
<name>A0AAU7NSU7_9GAMM</name>
<keyword evidence="2" id="KW-0678">Repressor</keyword>
<keyword evidence="7" id="KW-0479">Metal-binding</keyword>
<feature type="binding site" evidence="7">
    <location>
        <position position="146"/>
    </location>
    <ligand>
        <name>Zn(2+)</name>
        <dbReference type="ChEBI" id="CHEBI:29105"/>
    </ligand>
</feature>
<dbReference type="AlphaFoldDB" id="A0AAU7NSU7"/>
<dbReference type="GO" id="GO:0003700">
    <property type="term" value="F:DNA-binding transcription factor activity"/>
    <property type="evidence" value="ECO:0007669"/>
    <property type="project" value="InterPro"/>
</dbReference>
<dbReference type="PANTHER" id="PTHR33202:SF6">
    <property type="entry name" value="ZINC UPTAKE REGULATION PROTEIN"/>
    <property type="match status" value="1"/>
</dbReference>
<keyword evidence="4" id="KW-0805">Transcription regulation</keyword>
<evidence type="ECO:0000256" key="2">
    <source>
        <dbReference type="ARBA" id="ARBA00022491"/>
    </source>
</evidence>
<dbReference type="InterPro" id="IPR002481">
    <property type="entry name" value="FUR"/>
</dbReference>
<dbReference type="Gene3D" id="3.30.1490.190">
    <property type="match status" value="1"/>
</dbReference>
<dbReference type="GO" id="GO:0005829">
    <property type="term" value="C:cytosol"/>
    <property type="evidence" value="ECO:0007669"/>
    <property type="project" value="TreeGrafter"/>
</dbReference>
<dbReference type="GO" id="GO:0000976">
    <property type="term" value="F:transcription cis-regulatory region binding"/>
    <property type="evidence" value="ECO:0007669"/>
    <property type="project" value="TreeGrafter"/>
</dbReference>
<sequence length="159" mass="18031">MPNNINQALDIAQSECSRSGMRLTDKRCNVLKILLQEAEPLSAYDIADRYRVAIGESLSAMSAYRMLDFLLQAGLAHKLETTNQYVACSHITCEHEHQVPQFLICDRCHTVKEVGLRKQLLNELKASIENTGFTLSSQQLELHGLCEQCRHQLDDEQDN</sequence>
<evidence type="ECO:0000313" key="9">
    <source>
        <dbReference type="Proteomes" id="UP001225378"/>
    </source>
</evidence>
<dbReference type="InterPro" id="IPR036388">
    <property type="entry name" value="WH-like_DNA-bd_sf"/>
</dbReference>
<feature type="binding site" evidence="7">
    <location>
        <position position="105"/>
    </location>
    <ligand>
        <name>Zn(2+)</name>
        <dbReference type="ChEBI" id="CHEBI:29105"/>
    </ligand>
</feature>
<evidence type="ECO:0000256" key="4">
    <source>
        <dbReference type="ARBA" id="ARBA00023015"/>
    </source>
</evidence>
<dbReference type="InterPro" id="IPR043135">
    <property type="entry name" value="Fur_C"/>
</dbReference>
<keyword evidence="5" id="KW-0238">DNA-binding</keyword>
<feature type="binding site" evidence="7">
    <location>
        <position position="149"/>
    </location>
    <ligand>
        <name>Zn(2+)</name>
        <dbReference type="ChEBI" id="CHEBI:29105"/>
    </ligand>
</feature>
<dbReference type="InterPro" id="IPR036390">
    <property type="entry name" value="WH_DNA-bd_sf"/>
</dbReference>
<dbReference type="GO" id="GO:0045892">
    <property type="term" value="P:negative regulation of DNA-templated transcription"/>
    <property type="evidence" value="ECO:0007669"/>
    <property type="project" value="TreeGrafter"/>
</dbReference>
<gene>
    <name evidence="8" type="ORF">Q9L42_015155</name>
</gene>
<dbReference type="GO" id="GO:0008270">
    <property type="term" value="F:zinc ion binding"/>
    <property type="evidence" value="ECO:0007669"/>
    <property type="project" value="TreeGrafter"/>
</dbReference>
<dbReference type="SUPFAM" id="SSF46785">
    <property type="entry name" value="Winged helix' DNA-binding domain"/>
    <property type="match status" value="1"/>
</dbReference>
<dbReference type="EMBL" id="CP157743">
    <property type="protein sequence ID" value="XBS19686.1"/>
    <property type="molecule type" value="Genomic_DNA"/>
</dbReference>
<accession>A0AAU7NSU7</accession>
<reference evidence="8 9" key="1">
    <citation type="journal article" date="2024" name="Microbiology">
        <title>Methylomarinum rosea sp. nov., a novel halophilic methanotrophic bacterium from the hypersaline Lake Elton.</title>
        <authorList>
            <person name="Suleimanov R.Z."/>
            <person name="Oshkin I.Y."/>
            <person name="Danilova O.V."/>
            <person name="Suzina N.E."/>
            <person name="Dedysh S.N."/>
        </authorList>
    </citation>
    <scope>NUCLEOTIDE SEQUENCE [LARGE SCALE GENOMIC DNA]</scope>
    <source>
        <strain evidence="8 9">Ch1-1</strain>
    </source>
</reference>
<dbReference type="KEGG" id="mech:Q9L42_015155"/>
<comment type="similarity">
    <text evidence="1">Belongs to the Fur family.</text>
</comment>